<dbReference type="PANTHER" id="PTHR16222:SF24">
    <property type="entry name" value="ADP-RIBOSYLHYDROLASE ARH3"/>
    <property type="match status" value="1"/>
</dbReference>
<dbReference type="InterPro" id="IPR005502">
    <property type="entry name" value="Ribosyl_crysJ1"/>
</dbReference>
<keyword evidence="12" id="KW-0460">Magnesium</keyword>
<evidence type="ECO:0000256" key="10">
    <source>
        <dbReference type="ARBA" id="ARBA00043193"/>
    </source>
</evidence>
<evidence type="ECO:0000313" key="14">
    <source>
        <dbReference type="Proteomes" id="UP001497525"/>
    </source>
</evidence>
<feature type="binding site" evidence="12">
    <location>
        <position position="55"/>
    </location>
    <ligand>
        <name>Mg(2+)</name>
        <dbReference type="ChEBI" id="CHEBI:18420"/>
        <label>1</label>
    </ligand>
</feature>
<evidence type="ECO:0000256" key="8">
    <source>
        <dbReference type="ARBA" id="ARBA00042850"/>
    </source>
</evidence>
<sequence>MDFSTFCRGVLAGGLIGDCYGYLYEKWYEVDLEVPVKCLQDSMACVKSSKIIYSDDTQMGWGILNSLRSRGRFDPQDVVREFYTNFFTDGGHRYYGKGIHLLCYKWKESGVEHPYDLAERQFDGSGSYGNGGAMRISPVTLYGMNMPEGDFEKLVVDITRLTHTHPLGICGALVQAFAVRQLWHIISKPGAKLDPNAFVDSLVQRLRQVQYSYLNFQHPGWKDAYNSFSKKFGLVKELLSKSKDISKSKVVKLLGNDLCAINSVPTAIYVFLRSLRPISGIPFESIPLRCLAYAISLGGDTDTIGNMACSLAGGFTGLKIHSDGNDASSPIPPQILSRCEGMETINEKVEWLSSLLTS</sequence>
<dbReference type="Proteomes" id="UP001497525">
    <property type="component" value="Unassembled WGS sequence"/>
</dbReference>
<dbReference type="GO" id="GO:0004649">
    <property type="term" value="F:poly(ADP-ribose) glycohydrolase activity"/>
    <property type="evidence" value="ECO:0007669"/>
    <property type="project" value="UniProtKB-EC"/>
</dbReference>
<evidence type="ECO:0000256" key="9">
    <source>
        <dbReference type="ARBA" id="ARBA00043187"/>
    </source>
</evidence>
<comment type="cofactor">
    <cofactor evidence="12">
        <name>Mg(2+)</name>
        <dbReference type="ChEBI" id="CHEBI:18420"/>
    </cofactor>
    <text evidence="12">Binds 2 magnesium ions per subunit.</text>
</comment>
<comment type="similarity">
    <text evidence="1">Belongs to the ADP-ribosylglycohydrolase family.</text>
</comment>
<dbReference type="EC" id="3.2.1.143" evidence="2"/>
<dbReference type="EMBL" id="CAXLJL010000090">
    <property type="protein sequence ID" value="CAL5131304.1"/>
    <property type="molecule type" value="Genomic_DNA"/>
</dbReference>
<evidence type="ECO:0000256" key="7">
    <source>
        <dbReference type="ARBA" id="ARBA00042722"/>
    </source>
</evidence>
<evidence type="ECO:0000313" key="13">
    <source>
        <dbReference type="EMBL" id="CAL5131304.1"/>
    </source>
</evidence>
<name>A0AAV2T2C9_CALDB</name>
<feature type="binding site" evidence="12">
    <location>
        <position position="56"/>
    </location>
    <ligand>
        <name>Mg(2+)</name>
        <dbReference type="ChEBI" id="CHEBI:18420"/>
        <label>1</label>
    </ligand>
</feature>
<dbReference type="InterPro" id="IPR050792">
    <property type="entry name" value="ADP-ribosylglycohydrolase"/>
</dbReference>
<evidence type="ECO:0000256" key="12">
    <source>
        <dbReference type="PIRSR" id="PIRSR605502-1"/>
    </source>
</evidence>
<feature type="binding site" evidence="12">
    <location>
        <position position="300"/>
    </location>
    <ligand>
        <name>Mg(2+)</name>
        <dbReference type="ChEBI" id="CHEBI:18420"/>
        <label>1</label>
    </ligand>
</feature>
<dbReference type="GO" id="GO:0046872">
    <property type="term" value="F:metal ion binding"/>
    <property type="evidence" value="ECO:0007669"/>
    <property type="project" value="UniProtKB-KW"/>
</dbReference>
<dbReference type="Gene3D" id="1.10.4080.10">
    <property type="entry name" value="ADP-ribosylation/Crystallin J1"/>
    <property type="match status" value="1"/>
</dbReference>
<protein>
    <recommendedName>
        <fullName evidence="4">ADP-ribosylhydrolase ARH3</fullName>
        <ecNumber evidence="2">3.2.1.143</ecNumber>
    </recommendedName>
    <alternativeName>
        <fullName evidence="5">ADP-ribose glycohydrolase ARH3</fullName>
    </alternativeName>
    <alternativeName>
        <fullName evidence="6">ADP-ribosylhydrolase 3</fullName>
    </alternativeName>
    <alternativeName>
        <fullName evidence="9">O-acetyl-ADP-ribose deacetylase ARH3</fullName>
    </alternativeName>
    <alternativeName>
        <fullName evidence="10">Poly(ADP-ribose) glycohydrolase ARH3</fullName>
    </alternativeName>
    <alternativeName>
        <fullName evidence="8">[Protein ADP-ribosylarginine] hydrolase-like protein 2</fullName>
    </alternativeName>
    <alternativeName>
        <fullName evidence="7">[Protein ADP-ribosylserine] hydrolase</fullName>
    </alternativeName>
</protein>
<evidence type="ECO:0000256" key="6">
    <source>
        <dbReference type="ARBA" id="ARBA00042471"/>
    </source>
</evidence>
<evidence type="ECO:0000256" key="4">
    <source>
        <dbReference type="ARBA" id="ARBA00041057"/>
    </source>
</evidence>
<feature type="binding site" evidence="12">
    <location>
        <position position="54"/>
    </location>
    <ligand>
        <name>Mg(2+)</name>
        <dbReference type="ChEBI" id="CHEBI:18420"/>
        <label>1</label>
    </ligand>
</feature>
<dbReference type="GO" id="GO:0005634">
    <property type="term" value="C:nucleus"/>
    <property type="evidence" value="ECO:0007669"/>
    <property type="project" value="TreeGrafter"/>
</dbReference>
<feature type="binding site" evidence="12">
    <location>
        <position position="302"/>
    </location>
    <ligand>
        <name>Mg(2+)</name>
        <dbReference type="ChEBI" id="CHEBI:18420"/>
        <label>2</label>
    </ligand>
</feature>
<evidence type="ECO:0000256" key="2">
    <source>
        <dbReference type="ARBA" id="ARBA00012255"/>
    </source>
</evidence>
<dbReference type="Pfam" id="PF03747">
    <property type="entry name" value="ADP_ribosyl_GH"/>
    <property type="match status" value="1"/>
</dbReference>
<evidence type="ECO:0000256" key="11">
    <source>
        <dbReference type="ARBA" id="ARBA00049015"/>
    </source>
</evidence>
<accession>A0AAV2T2C9</accession>
<dbReference type="GO" id="GO:0005739">
    <property type="term" value="C:mitochondrion"/>
    <property type="evidence" value="ECO:0007669"/>
    <property type="project" value="TreeGrafter"/>
</dbReference>
<comment type="catalytic activity">
    <reaction evidence="11">
        <text>alpha-NAD(+) + H2O = ADP-D-ribose + nicotinamide + H(+)</text>
        <dbReference type="Rhea" id="RHEA:68792"/>
        <dbReference type="ChEBI" id="CHEBI:15377"/>
        <dbReference type="ChEBI" id="CHEBI:15378"/>
        <dbReference type="ChEBI" id="CHEBI:17154"/>
        <dbReference type="ChEBI" id="CHEBI:57967"/>
        <dbReference type="ChEBI" id="CHEBI:77017"/>
    </reaction>
</comment>
<comment type="caution">
    <text evidence="13">The sequence shown here is derived from an EMBL/GenBank/DDBJ whole genome shotgun (WGS) entry which is preliminary data.</text>
</comment>
<keyword evidence="12" id="KW-0479">Metal-binding</keyword>
<dbReference type="AlphaFoldDB" id="A0AAV2T2C9"/>
<keyword evidence="3" id="KW-0378">Hydrolase</keyword>
<evidence type="ECO:0000256" key="5">
    <source>
        <dbReference type="ARBA" id="ARBA00042398"/>
    </source>
</evidence>
<dbReference type="InterPro" id="IPR036705">
    <property type="entry name" value="Ribosyl_crysJ1_sf"/>
</dbReference>
<dbReference type="PANTHER" id="PTHR16222">
    <property type="entry name" value="ADP-RIBOSYLGLYCOHYDROLASE"/>
    <property type="match status" value="1"/>
</dbReference>
<dbReference type="SUPFAM" id="SSF101478">
    <property type="entry name" value="ADP-ribosylglycohydrolase"/>
    <property type="match status" value="1"/>
</dbReference>
<feature type="binding site" evidence="12">
    <location>
        <position position="303"/>
    </location>
    <ligand>
        <name>Mg(2+)</name>
        <dbReference type="ChEBI" id="CHEBI:18420"/>
        <label>1</label>
    </ligand>
</feature>
<evidence type="ECO:0000256" key="3">
    <source>
        <dbReference type="ARBA" id="ARBA00022801"/>
    </source>
</evidence>
<gene>
    <name evidence="13" type="ORF">CDAUBV1_LOCUS3729</name>
</gene>
<reference evidence="13" key="1">
    <citation type="submission" date="2024-06" db="EMBL/GenBank/DDBJ databases">
        <authorList>
            <person name="Liu X."/>
            <person name="Lenzi L."/>
            <person name="Haldenby T S."/>
            <person name="Uol C."/>
        </authorList>
    </citation>
    <scope>NUCLEOTIDE SEQUENCE</scope>
</reference>
<proteinExistence type="inferred from homology"/>
<organism evidence="13 14">
    <name type="scientific">Calicophoron daubneyi</name>
    <name type="common">Rumen fluke</name>
    <name type="synonym">Paramphistomum daubneyi</name>
    <dbReference type="NCBI Taxonomy" id="300641"/>
    <lineage>
        <taxon>Eukaryota</taxon>
        <taxon>Metazoa</taxon>
        <taxon>Spiralia</taxon>
        <taxon>Lophotrochozoa</taxon>
        <taxon>Platyhelminthes</taxon>
        <taxon>Trematoda</taxon>
        <taxon>Digenea</taxon>
        <taxon>Plagiorchiida</taxon>
        <taxon>Pronocephalata</taxon>
        <taxon>Paramphistomoidea</taxon>
        <taxon>Paramphistomidae</taxon>
        <taxon>Calicophoron</taxon>
    </lineage>
</organism>
<evidence type="ECO:0000256" key="1">
    <source>
        <dbReference type="ARBA" id="ARBA00010702"/>
    </source>
</evidence>